<protein>
    <submittedName>
        <fullName evidence="1">Integrase</fullName>
    </submittedName>
</protein>
<evidence type="ECO:0000313" key="2">
    <source>
        <dbReference type="Proteomes" id="UP000335538"/>
    </source>
</evidence>
<accession>A0A5E5BIN1</accession>
<sequence length="98" mass="10837">MRLHKTMLNECYRFAFRAKIDGGTAAPRHRGTAALQPDLGTWLDAHNAQRVHQGRWGDGKTPLQTFLDAPALAKDKRIPLPVARAAQSVRPPVRSSLS</sequence>
<proteinExistence type="predicted"/>
<dbReference type="AlphaFoldDB" id="A0A5E5BIN1"/>
<evidence type="ECO:0000313" key="1">
    <source>
        <dbReference type="EMBL" id="VVE85719.1"/>
    </source>
</evidence>
<dbReference type="Proteomes" id="UP000335538">
    <property type="component" value="Unassembled WGS sequence"/>
</dbReference>
<organism evidence="1 2">
    <name type="scientific">Pandoraea sputorum</name>
    <dbReference type="NCBI Taxonomy" id="93222"/>
    <lineage>
        <taxon>Bacteria</taxon>
        <taxon>Pseudomonadati</taxon>
        <taxon>Pseudomonadota</taxon>
        <taxon>Betaproteobacteria</taxon>
        <taxon>Burkholderiales</taxon>
        <taxon>Burkholderiaceae</taxon>
        <taxon>Pandoraea</taxon>
    </lineage>
</organism>
<name>A0A5E5BIN1_9BURK</name>
<dbReference type="EMBL" id="CABPSR010000032">
    <property type="protein sequence ID" value="VVE85719.1"/>
    <property type="molecule type" value="Genomic_DNA"/>
</dbReference>
<reference evidence="1 2" key="1">
    <citation type="submission" date="2019-08" db="EMBL/GenBank/DDBJ databases">
        <authorList>
            <person name="Peeters C."/>
        </authorList>
    </citation>
    <scope>NUCLEOTIDE SEQUENCE [LARGE SCALE GENOMIC DNA]</scope>
    <source>
        <strain evidence="1 2">LMG 31121</strain>
    </source>
</reference>
<gene>
    <name evidence="1" type="ORF">PSP31121_05382</name>
</gene>